<proteinExistence type="predicted"/>
<dbReference type="OrthoDB" id="5395975at2759"/>
<sequence>MDEILVHISAPATRRNDDLYRSLAESYHSFEPIEANDPGAVEGELAPKGSRTTDVETTAPQPSANLSHAIADGSIASTSKDSYGSFPSHMSSEGHLEGAEYSQVHGTSQTLAQRSIQPRSRLAQLDLIQADWSKQRGLRTGFDAGGRSSDGESTARFDNATFDTFIEDSQLAARAIESQLPGNYSTSEDTSEDDAEISFDGKASEALLDHSVPVSAVREQAIDPHGILKEVLPSSAISVSGTFPNPVSMVDTNTSSQSLDFSQLPTLVEGIEPEVSMKAPGRLPSQITKYLDTLKQQNPGRYQPSNVARPLQHDDRGFWLVDCSKWSQQDQYQFWVKLSEHFRSGRLGWNPNLIRTEPSPQHELGEVELHCLAEMAEHTWLLMWLCSDGKTSGAGLQWKDGLEETAVIQMP</sequence>
<protein>
    <submittedName>
        <fullName evidence="2">Uncharacterized protein</fullName>
    </submittedName>
</protein>
<dbReference type="Proteomes" id="UP000481861">
    <property type="component" value="Unassembled WGS sequence"/>
</dbReference>
<comment type="caution">
    <text evidence="2">The sequence shown here is derived from an EMBL/GenBank/DDBJ whole genome shotgun (WGS) entry which is preliminary data.</text>
</comment>
<dbReference type="AlphaFoldDB" id="A0A7C8MKI5"/>
<evidence type="ECO:0000313" key="3">
    <source>
        <dbReference type="Proteomes" id="UP000481861"/>
    </source>
</evidence>
<reference evidence="2 3" key="1">
    <citation type="submission" date="2020-01" db="EMBL/GenBank/DDBJ databases">
        <authorList>
            <consortium name="DOE Joint Genome Institute"/>
            <person name="Haridas S."/>
            <person name="Albert R."/>
            <person name="Binder M."/>
            <person name="Bloem J."/>
            <person name="Labutti K."/>
            <person name="Salamov A."/>
            <person name="Andreopoulos B."/>
            <person name="Baker S.E."/>
            <person name="Barry K."/>
            <person name="Bills G."/>
            <person name="Bluhm B.H."/>
            <person name="Cannon C."/>
            <person name="Castanera R."/>
            <person name="Culley D.E."/>
            <person name="Daum C."/>
            <person name="Ezra D."/>
            <person name="Gonzalez J.B."/>
            <person name="Henrissat B."/>
            <person name="Kuo A."/>
            <person name="Liang C."/>
            <person name="Lipzen A."/>
            <person name="Lutzoni F."/>
            <person name="Magnuson J."/>
            <person name="Mondo S."/>
            <person name="Nolan M."/>
            <person name="Ohm R."/>
            <person name="Pangilinan J."/>
            <person name="Park H.-J.H."/>
            <person name="Ramirez L."/>
            <person name="Alfaro M."/>
            <person name="Sun H."/>
            <person name="Tritt A."/>
            <person name="Yoshinaga Y."/>
            <person name="Zwiers L.-H.L."/>
            <person name="Turgeon B.G."/>
            <person name="Goodwin S.B."/>
            <person name="Spatafora J.W."/>
            <person name="Crous P.W."/>
            <person name="Grigoriev I.V."/>
        </authorList>
    </citation>
    <scope>NUCLEOTIDE SEQUENCE [LARGE SCALE GENOMIC DNA]</scope>
    <source>
        <strain evidence="2 3">CBS 611.86</strain>
    </source>
</reference>
<name>A0A7C8MKI5_9PLEO</name>
<evidence type="ECO:0000313" key="2">
    <source>
        <dbReference type="EMBL" id="KAF2869365.1"/>
    </source>
</evidence>
<organism evidence="2 3">
    <name type="scientific">Massariosphaeria phaeospora</name>
    <dbReference type="NCBI Taxonomy" id="100035"/>
    <lineage>
        <taxon>Eukaryota</taxon>
        <taxon>Fungi</taxon>
        <taxon>Dikarya</taxon>
        <taxon>Ascomycota</taxon>
        <taxon>Pezizomycotina</taxon>
        <taxon>Dothideomycetes</taxon>
        <taxon>Pleosporomycetidae</taxon>
        <taxon>Pleosporales</taxon>
        <taxon>Pleosporales incertae sedis</taxon>
        <taxon>Massariosphaeria</taxon>
    </lineage>
</organism>
<feature type="compositionally biased region" description="Polar residues" evidence="1">
    <location>
        <begin position="50"/>
        <end position="66"/>
    </location>
</feature>
<gene>
    <name evidence="2" type="ORF">BDV95DRAFT_577176</name>
</gene>
<feature type="region of interest" description="Disordered" evidence="1">
    <location>
        <begin position="31"/>
        <end position="68"/>
    </location>
</feature>
<keyword evidence="3" id="KW-1185">Reference proteome</keyword>
<evidence type="ECO:0000256" key="1">
    <source>
        <dbReference type="SAM" id="MobiDB-lite"/>
    </source>
</evidence>
<dbReference type="EMBL" id="JAADJZ010000016">
    <property type="protein sequence ID" value="KAF2869365.1"/>
    <property type="molecule type" value="Genomic_DNA"/>
</dbReference>
<accession>A0A7C8MKI5</accession>